<evidence type="ECO:0000313" key="2">
    <source>
        <dbReference type="Proteomes" id="UP000036987"/>
    </source>
</evidence>
<dbReference type="PANTHER" id="PTHR33984:SF2">
    <property type="entry name" value="OS02G0717600 PROTEIN"/>
    <property type="match status" value="1"/>
</dbReference>
<dbReference type="PANTHER" id="PTHR33984">
    <property type="entry name" value="OS02G0717600 PROTEIN"/>
    <property type="match status" value="1"/>
</dbReference>
<gene>
    <name evidence="1" type="ORF">ZOSMA_6G01410</name>
</gene>
<reference evidence="2" key="1">
    <citation type="journal article" date="2016" name="Nature">
        <title>The genome of the seagrass Zostera marina reveals angiosperm adaptation to the sea.</title>
        <authorList>
            <person name="Olsen J.L."/>
            <person name="Rouze P."/>
            <person name="Verhelst B."/>
            <person name="Lin Y.-C."/>
            <person name="Bayer T."/>
            <person name="Collen J."/>
            <person name="Dattolo E."/>
            <person name="De Paoli E."/>
            <person name="Dittami S."/>
            <person name="Maumus F."/>
            <person name="Michel G."/>
            <person name="Kersting A."/>
            <person name="Lauritano C."/>
            <person name="Lohaus R."/>
            <person name="Toepel M."/>
            <person name="Tonon T."/>
            <person name="Vanneste K."/>
            <person name="Amirebrahimi M."/>
            <person name="Brakel J."/>
            <person name="Bostroem C."/>
            <person name="Chovatia M."/>
            <person name="Grimwood J."/>
            <person name="Jenkins J.W."/>
            <person name="Jueterbock A."/>
            <person name="Mraz A."/>
            <person name="Stam W.T."/>
            <person name="Tice H."/>
            <person name="Bornberg-Bauer E."/>
            <person name="Green P.J."/>
            <person name="Pearson G.A."/>
            <person name="Procaccini G."/>
            <person name="Duarte C.M."/>
            <person name="Schmutz J."/>
            <person name="Reusch T.B.H."/>
            <person name="Van de Peer Y."/>
        </authorList>
    </citation>
    <scope>NUCLEOTIDE SEQUENCE [LARGE SCALE GENOMIC DNA]</scope>
    <source>
        <strain evidence="2">cv. Finnish</strain>
    </source>
</reference>
<dbReference type="OMA" id="TESECFQ"/>
<protein>
    <submittedName>
        <fullName evidence="1">Uncharacterized protein</fullName>
    </submittedName>
</protein>
<comment type="caution">
    <text evidence="1">The sequence shown here is derived from an EMBL/GenBank/DDBJ whole genome shotgun (WGS) entry which is preliminary data.</text>
</comment>
<organism evidence="1 2">
    <name type="scientific">Zostera marina</name>
    <name type="common">Eelgrass</name>
    <dbReference type="NCBI Taxonomy" id="29655"/>
    <lineage>
        <taxon>Eukaryota</taxon>
        <taxon>Viridiplantae</taxon>
        <taxon>Streptophyta</taxon>
        <taxon>Embryophyta</taxon>
        <taxon>Tracheophyta</taxon>
        <taxon>Spermatophyta</taxon>
        <taxon>Magnoliopsida</taxon>
        <taxon>Liliopsida</taxon>
        <taxon>Zosteraceae</taxon>
        <taxon>Zostera</taxon>
    </lineage>
</organism>
<accession>A0A0K9NR14</accession>
<proteinExistence type="predicted"/>
<dbReference type="STRING" id="29655.A0A0K9NR14"/>
<dbReference type="OrthoDB" id="59661at2759"/>
<sequence>MPFERQQSVRGSFQASNSAVVAMDCVAGSNIAEEWSDDMIQTGDIVEEIRIGGSTDSIVAKAPFKNGRNGIQKILHASSKRGNTLIVVKVRRGSISTDHELVELQACIVPRETASGGGRRPVYVLRSIHDPNYTVAFVNTTENDCLLIQGSRNTRVVNALSKAQLQHGYVDYPWEKKIKESLSIAGSTSLLSFLVFPKATDPTDNNSRFNNLNDTLARANAWFNSALASGVPIVFMNVQAEGVLTKISGESASATVNSGTLSDSSNLANASLYGFEDYHGVDIGVMKTVRLWFTPAAGEFPIEIELLEGDTKLGFTVSRTEEGFIYISAVSEEDNVDLPSTRSYVRELYHEAKRSSQLLVISRLSNEKILPWMASSSGDIRCFDTISLSQKLSLHRHALKPIRMHVLMWEKQMPTSPNTSGHGGVTVEQLMRSITFNDQMGSDIIGEQSFRFTD</sequence>
<evidence type="ECO:0000313" key="1">
    <source>
        <dbReference type="EMBL" id="KMZ59209.1"/>
    </source>
</evidence>
<keyword evidence="2" id="KW-1185">Reference proteome</keyword>
<dbReference type="Proteomes" id="UP000036987">
    <property type="component" value="Unassembled WGS sequence"/>
</dbReference>
<dbReference type="AlphaFoldDB" id="A0A0K9NR14"/>
<name>A0A0K9NR14_ZOSMR</name>
<dbReference type="EMBL" id="LFYR01001803">
    <property type="protein sequence ID" value="KMZ59209.1"/>
    <property type="molecule type" value="Genomic_DNA"/>
</dbReference>